<comment type="caution">
    <text evidence="1">The sequence shown here is derived from an EMBL/GenBank/DDBJ whole genome shotgun (WGS) entry which is preliminary data.</text>
</comment>
<organism evidence="1 2">
    <name type="scientific">Paenarthrobacter nicotinovorans</name>
    <name type="common">Arthrobacter nicotinovorans</name>
    <dbReference type="NCBI Taxonomy" id="29320"/>
    <lineage>
        <taxon>Bacteria</taxon>
        <taxon>Bacillati</taxon>
        <taxon>Actinomycetota</taxon>
        <taxon>Actinomycetes</taxon>
        <taxon>Micrococcales</taxon>
        <taxon>Micrococcaceae</taxon>
        <taxon>Paenarthrobacter</taxon>
    </lineage>
</organism>
<dbReference type="RefSeq" id="WP_064722951.1">
    <property type="nucleotide sequence ID" value="NZ_BDDW01000010.1"/>
</dbReference>
<protein>
    <submittedName>
        <fullName evidence="1">Uncharacterized protein</fullName>
    </submittedName>
</protein>
<evidence type="ECO:0000313" key="2">
    <source>
        <dbReference type="Proteomes" id="UP001244563"/>
    </source>
</evidence>
<keyword evidence="2" id="KW-1185">Reference proteome</keyword>
<evidence type="ECO:0000313" key="1">
    <source>
        <dbReference type="EMBL" id="MDQ0104385.1"/>
    </source>
</evidence>
<sequence length="148" mass="16401">MNQLHIRTETTSNGAGALIPEVDGTSLITLVGSYEATRGYDPAGEYDGLVPEHFDFGDLSHYYLGTEANQWPKPGEAWLLGCQCGEVGCWPLAVRITVDRSNVIWSNFAQPYRPNWDYGAFGPFKFDRRQYEKAIANAIAGLRDAAQP</sequence>
<dbReference type="Proteomes" id="UP001244563">
    <property type="component" value="Unassembled WGS sequence"/>
</dbReference>
<accession>A0ABT9TSK9</accession>
<name>A0ABT9TSK9_PAENI</name>
<dbReference type="EMBL" id="JAUSSW010000016">
    <property type="protein sequence ID" value="MDQ0104385.1"/>
    <property type="molecule type" value="Genomic_DNA"/>
</dbReference>
<reference evidence="1 2" key="1">
    <citation type="submission" date="2023-07" db="EMBL/GenBank/DDBJ databases">
        <title>Sorghum-associated microbial communities from plants grown in Nebraska, USA.</title>
        <authorList>
            <person name="Schachtman D."/>
        </authorList>
    </citation>
    <scope>NUCLEOTIDE SEQUENCE [LARGE SCALE GENOMIC DNA]</scope>
    <source>
        <strain evidence="1 2">CC523</strain>
    </source>
</reference>
<gene>
    <name evidence="1" type="ORF">J2T10_004059</name>
</gene>
<proteinExistence type="predicted"/>